<keyword evidence="5" id="KW-0472">Membrane</keyword>
<evidence type="ECO:0008006" key="12">
    <source>
        <dbReference type="Google" id="ProtNLM"/>
    </source>
</evidence>
<evidence type="ECO:0000256" key="2">
    <source>
        <dbReference type="ARBA" id="ARBA00007886"/>
    </source>
</evidence>
<dbReference type="NCBIfam" id="TIGR02887">
    <property type="entry name" value="spore_ger_x_C"/>
    <property type="match status" value="1"/>
</dbReference>
<feature type="domain" description="Spore germination protein N-terminal" evidence="9">
    <location>
        <begin position="26"/>
        <end position="189"/>
    </location>
</feature>
<comment type="caution">
    <text evidence="10">The sequence shown here is derived from an EMBL/GenBank/DDBJ whole genome shotgun (WGS) entry which is preliminary data.</text>
</comment>
<dbReference type="Pfam" id="PF05504">
    <property type="entry name" value="Spore_GerAC"/>
    <property type="match status" value="1"/>
</dbReference>
<dbReference type="PANTHER" id="PTHR35789">
    <property type="entry name" value="SPORE GERMINATION PROTEIN B3"/>
    <property type="match status" value="1"/>
</dbReference>
<evidence type="ECO:0000313" key="10">
    <source>
        <dbReference type="EMBL" id="KZE69290.1"/>
    </source>
</evidence>
<evidence type="ECO:0000256" key="4">
    <source>
        <dbReference type="ARBA" id="ARBA00022729"/>
    </source>
</evidence>
<dbReference type="PANTHER" id="PTHR35789:SF1">
    <property type="entry name" value="SPORE GERMINATION PROTEIN B3"/>
    <property type="match status" value="1"/>
</dbReference>
<dbReference type="AlphaFoldDB" id="A0A165P800"/>
<dbReference type="PROSITE" id="PS51257">
    <property type="entry name" value="PROKAR_LIPOPROTEIN"/>
    <property type="match status" value="1"/>
</dbReference>
<proteinExistence type="inferred from homology"/>
<evidence type="ECO:0000259" key="8">
    <source>
        <dbReference type="Pfam" id="PF05504"/>
    </source>
</evidence>
<evidence type="ECO:0000256" key="3">
    <source>
        <dbReference type="ARBA" id="ARBA00022544"/>
    </source>
</evidence>
<evidence type="ECO:0000256" key="6">
    <source>
        <dbReference type="ARBA" id="ARBA00023139"/>
    </source>
</evidence>
<dbReference type="Proteomes" id="UP000076567">
    <property type="component" value="Unassembled WGS sequence"/>
</dbReference>
<comment type="similarity">
    <text evidence="2">Belongs to the GerABKC lipoprotein family.</text>
</comment>
<dbReference type="Gene3D" id="3.30.300.210">
    <property type="entry name" value="Nutrient germinant receptor protein C, domain 3"/>
    <property type="match status" value="1"/>
</dbReference>
<evidence type="ECO:0000256" key="7">
    <source>
        <dbReference type="ARBA" id="ARBA00023288"/>
    </source>
</evidence>
<dbReference type="RefSeq" id="WP_066236768.1">
    <property type="nucleotide sequence ID" value="NZ_LRFC01000001.1"/>
</dbReference>
<dbReference type="GO" id="GO:0009847">
    <property type="term" value="P:spore germination"/>
    <property type="evidence" value="ECO:0007669"/>
    <property type="project" value="InterPro"/>
</dbReference>
<accession>A0A165P800</accession>
<organism evidence="10 11">
    <name type="scientific">Fictibacillus phosphorivorans</name>
    <dbReference type="NCBI Taxonomy" id="1221500"/>
    <lineage>
        <taxon>Bacteria</taxon>
        <taxon>Bacillati</taxon>
        <taxon>Bacillota</taxon>
        <taxon>Bacilli</taxon>
        <taxon>Bacillales</taxon>
        <taxon>Fictibacillaceae</taxon>
        <taxon>Fictibacillus</taxon>
    </lineage>
</organism>
<name>A0A165P800_9BACL</name>
<dbReference type="EMBL" id="LRFC01000001">
    <property type="protein sequence ID" value="KZE69290.1"/>
    <property type="molecule type" value="Genomic_DNA"/>
</dbReference>
<evidence type="ECO:0000256" key="1">
    <source>
        <dbReference type="ARBA" id="ARBA00004635"/>
    </source>
</evidence>
<dbReference type="InterPro" id="IPR057336">
    <property type="entry name" value="GerAC_N"/>
</dbReference>
<dbReference type="InterPro" id="IPR008844">
    <property type="entry name" value="Spore_GerAC-like"/>
</dbReference>
<evidence type="ECO:0000256" key="5">
    <source>
        <dbReference type="ARBA" id="ARBA00023136"/>
    </source>
</evidence>
<evidence type="ECO:0000313" key="11">
    <source>
        <dbReference type="Proteomes" id="UP000076567"/>
    </source>
</evidence>
<dbReference type="GO" id="GO:0016020">
    <property type="term" value="C:membrane"/>
    <property type="evidence" value="ECO:0007669"/>
    <property type="project" value="UniProtKB-SubCell"/>
</dbReference>
<keyword evidence="7" id="KW-0449">Lipoprotein</keyword>
<gene>
    <name evidence="10" type="ORF">AWM68_03215</name>
</gene>
<keyword evidence="4" id="KW-0732">Signal</keyword>
<keyword evidence="6" id="KW-0564">Palmitate</keyword>
<keyword evidence="3" id="KW-0309">Germination</keyword>
<protein>
    <recommendedName>
        <fullName evidence="12">Ger(X)C family spore germination protein</fullName>
    </recommendedName>
</protein>
<dbReference type="InterPro" id="IPR046953">
    <property type="entry name" value="Spore_GerAC-like_C"/>
</dbReference>
<dbReference type="Pfam" id="PF25198">
    <property type="entry name" value="Spore_GerAC_N"/>
    <property type="match status" value="1"/>
</dbReference>
<evidence type="ECO:0000259" key="9">
    <source>
        <dbReference type="Pfam" id="PF25198"/>
    </source>
</evidence>
<keyword evidence="11" id="KW-1185">Reference proteome</keyword>
<comment type="subcellular location">
    <subcellularLocation>
        <location evidence="1">Membrane</location>
        <topology evidence="1">Lipid-anchor</topology>
    </subcellularLocation>
</comment>
<dbReference type="InterPro" id="IPR038501">
    <property type="entry name" value="Spore_GerAC_C_sf"/>
</dbReference>
<feature type="domain" description="Spore germination GerAC-like C-terminal" evidence="8">
    <location>
        <begin position="198"/>
        <end position="359"/>
    </location>
</feature>
<reference evidence="11" key="1">
    <citation type="submission" date="2016-01" db="EMBL/GenBank/DDBJ databases">
        <title>Draft genome of Chromobacterium sp. F49.</title>
        <authorList>
            <person name="Hong K.W."/>
        </authorList>
    </citation>
    <scope>NUCLEOTIDE SEQUENCE [LARGE SCALE GENOMIC DNA]</scope>
    <source>
        <strain evidence="11">P7IIIA</strain>
    </source>
</reference>
<dbReference type="OrthoDB" id="2592518at2"/>
<sequence length="362" mass="41386">MKYYLLTISIVILFVLSGCQIVPTQNTNEISIIQGVGFDLTSDEKLLGTIVYPEYRVDETSKVEILKAEGDTVQETIDRSQNEVQYPLVSGQLRLVLFGQKLAEKGLYPIIDTIRRTPEIANTIQLAVIEGEASELLSIKKYGKENIALYLSDMIRQNARIGELPTTDLAIFSYNYHNDGNDPYLPLLKKEKDKIKINGIGLLKDDRLITTLPVKDVFTLKMLIERFKLGTHQYKLSEDEFVVISNIKSTPHYEVKVNKGIPEFTITIKMDARLQEYRSIDRGPTDKKKVKQLQVQIKNKIEQDAARIIMFLQENGVDPIGLGSKYEAHYRDFDLRKWEEQYPNVEVKVNADIEMVHTGVVE</sequence>